<feature type="transmembrane region" description="Helical" evidence="11">
    <location>
        <begin position="200"/>
        <end position="225"/>
    </location>
</feature>
<evidence type="ECO:0000256" key="3">
    <source>
        <dbReference type="ARBA" id="ARBA00022448"/>
    </source>
</evidence>
<reference evidence="13" key="1">
    <citation type="submission" date="2021-03" db="EMBL/GenBank/DDBJ databases">
        <title>Acanthopleuribacteraceae sp. M133.</title>
        <authorList>
            <person name="Wang G."/>
        </authorList>
    </citation>
    <scope>NUCLEOTIDE SEQUENCE</scope>
    <source>
        <strain evidence="13">M133</strain>
    </source>
</reference>
<keyword evidence="9 11" id="KW-0472">Membrane</keyword>
<dbReference type="SUPFAM" id="SSF81336">
    <property type="entry name" value="F1F0 ATP synthase subunit A"/>
    <property type="match status" value="1"/>
</dbReference>
<dbReference type="Proteomes" id="UP000663929">
    <property type="component" value="Chromosome"/>
</dbReference>
<evidence type="ECO:0000256" key="11">
    <source>
        <dbReference type="HAMAP-Rule" id="MF_01393"/>
    </source>
</evidence>
<dbReference type="AlphaFoldDB" id="A0A8A4TVG3"/>
<evidence type="ECO:0000313" key="14">
    <source>
        <dbReference type="Proteomes" id="UP000663929"/>
    </source>
</evidence>
<dbReference type="RefSeq" id="WP_237383212.1">
    <property type="nucleotide sequence ID" value="NZ_CP071793.1"/>
</dbReference>
<name>A0A8A4TVG3_SULCO</name>
<organism evidence="13 14">
    <name type="scientific">Sulfidibacter corallicola</name>
    <dbReference type="NCBI Taxonomy" id="2818388"/>
    <lineage>
        <taxon>Bacteria</taxon>
        <taxon>Pseudomonadati</taxon>
        <taxon>Acidobacteriota</taxon>
        <taxon>Holophagae</taxon>
        <taxon>Acanthopleuribacterales</taxon>
        <taxon>Acanthopleuribacteraceae</taxon>
        <taxon>Sulfidibacter</taxon>
    </lineage>
</organism>
<accession>A0A8A4TVG3</accession>
<comment type="function">
    <text evidence="11 12">Key component of the proton channel; it plays a direct role in the translocation of protons across the membrane.</text>
</comment>
<evidence type="ECO:0000256" key="12">
    <source>
        <dbReference type="RuleBase" id="RU000483"/>
    </source>
</evidence>
<feature type="transmembrane region" description="Helical" evidence="11">
    <location>
        <begin position="136"/>
        <end position="158"/>
    </location>
</feature>
<evidence type="ECO:0000256" key="8">
    <source>
        <dbReference type="ARBA" id="ARBA00023065"/>
    </source>
</evidence>
<evidence type="ECO:0000256" key="7">
    <source>
        <dbReference type="ARBA" id="ARBA00022989"/>
    </source>
</evidence>
<evidence type="ECO:0000256" key="10">
    <source>
        <dbReference type="ARBA" id="ARBA00023310"/>
    </source>
</evidence>
<evidence type="ECO:0000256" key="6">
    <source>
        <dbReference type="ARBA" id="ARBA00022781"/>
    </source>
</evidence>
<keyword evidence="8 11" id="KW-0406">Ion transport</keyword>
<keyword evidence="3 11" id="KW-0813">Transport</keyword>
<dbReference type="Pfam" id="PF00119">
    <property type="entry name" value="ATP-synt_A"/>
    <property type="match status" value="1"/>
</dbReference>
<keyword evidence="14" id="KW-1185">Reference proteome</keyword>
<keyword evidence="11" id="KW-1003">Cell membrane</keyword>
<feature type="transmembrane region" description="Helical" evidence="11">
    <location>
        <begin position="170"/>
        <end position="193"/>
    </location>
</feature>
<evidence type="ECO:0000256" key="1">
    <source>
        <dbReference type="ARBA" id="ARBA00004141"/>
    </source>
</evidence>
<dbReference type="PROSITE" id="PS00449">
    <property type="entry name" value="ATPASE_A"/>
    <property type="match status" value="1"/>
</dbReference>
<dbReference type="GO" id="GO:0046933">
    <property type="term" value="F:proton-transporting ATP synthase activity, rotational mechanism"/>
    <property type="evidence" value="ECO:0007669"/>
    <property type="project" value="UniProtKB-UniRule"/>
</dbReference>
<dbReference type="InterPro" id="IPR035908">
    <property type="entry name" value="F0_ATP_A_sf"/>
</dbReference>
<evidence type="ECO:0000256" key="2">
    <source>
        <dbReference type="ARBA" id="ARBA00006810"/>
    </source>
</evidence>
<dbReference type="InterPro" id="IPR045082">
    <property type="entry name" value="ATP_syn_F0_a_bact/chloroplast"/>
</dbReference>
<evidence type="ECO:0000256" key="4">
    <source>
        <dbReference type="ARBA" id="ARBA00022547"/>
    </source>
</evidence>
<dbReference type="GO" id="GO:0005886">
    <property type="term" value="C:plasma membrane"/>
    <property type="evidence" value="ECO:0007669"/>
    <property type="project" value="UniProtKB-SubCell"/>
</dbReference>
<dbReference type="PANTHER" id="PTHR42823:SF3">
    <property type="entry name" value="ATP SYNTHASE SUBUNIT A, CHLOROPLASTIC"/>
    <property type="match status" value="1"/>
</dbReference>
<dbReference type="GO" id="GO:0045259">
    <property type="term" value="C:proton-transporting ATP synthase complex"/>
    <property type="evidence" value="ECO:0007669"/>
    <property type="project" value="UniProtKB-KW"/>
</dbReference>
<dbReference type="NCBIfam" id="TIGR01131">
    <property type="entry name" value="ATP_synt_6_or_A"/>
    <property type="match status" value="1"/>
</dbReference>
<keyword evidence="7 11" id="KW-1133">Transmembrane helix</keyword>
<feature type="transmembrane region" description="Helical" evidence="11">
    <location>
        <begin position="20"/>
        <end position="43"/>
    </location>
</feature>
<proteinExistence type="inferred from homology"/>
<dbReference type="PANTHER" id="PTHR42823">
    <property type="entry name" value="ATP SYNTHASE SUBUNIT A, CHLOROPLASTIC"/>
    <property type="match status" value="1"/>
</dbReference>
<comment type="subcellular location">
    <subcellularLocation>
        <location evidence="11 12">Cell membrane</location>
        <topology evidence="11 12">Multi-pass membrane protein</topology>
    </subcellularLocation>
    <subcellularLocation>
        <location evidence="1">Membrane</location>
        <topology evidence="1">Multi-pass membrane protein</topology>
    </subcellularLocation>
</comment>
<dbReference type="EMBL" id="CP071793">
    <property type="protein sequence ID" value="QTD53114.1"/>
    <property type="molecule type" value="Genomic_DNA"/>
</dbReference>
<sequence length="228" mass="25170">METHPSLWTLLLEGALHIDAIMWDHVVAAGIVFLFLTILGFMVKSKVSLIPSGLQQVIEVTLEGLLGMLDENIGPHGRKYLPLIGTLAFFIFMANFLGMVPSFSAATGNFNTTIACALIVFFYYNFEGLRENGVGYLKHFMGPIPLLAPLMIPIEIIGHLARPFSLGVRLFGNISGEHIVVLVFYTQLFAWLVPVPLMVIGLFAAFLQTFVFIMLTMVYIAGAIAHDH</sequence>
<keyword evidence="10 11" id="KW-0066">ATP synthesis</keyword>
<gene>
    <name evidence="11 13" type="primary">atpB</name>
    <name evidence="13" type="ORF">J3U87_11690</name>
</gene>
<feature type="transmembrane region" description="Helical" evidence="11">
    <location>
        <begin position="80"/>
        <end position="100"/>
    </location>
</feature>
<keyword evidence="4 11" id="KW-0138">CF(0)</keyword>
<protein>
    <recommendedName>
        <fullName evidence="11 12">ATP synthase subunit a</fullName>
    </recommendedName>
    <alternativeName>
        <fullName evidence="11">ATP synthase F0 sector subunit a</fullName>
    </alternativeName>
    <alternativeName>
        <fullName evidence="11">F-ATPase subunit 6</fullName>
    </alternativeName>
</protein>
<feature type="transmembrane region" description="Helical" evidence="11">
    <location>
        <begin position="106"/>
        <end position="124"/>
    </location>
</feature>
<dbReference type="KEGG" id="scor:J3U87_11690"/>
<keyword evidence="5 11" id="KW-0812">Transmembrane</keyword>
<dbReference type="PRINTS" id="PR00123">
    <property type="entry name" value="ATPASEA"/>
</dbReference>
<comment type="similarity">
    <text evidence="2 11 12">Belongs to the ATPase A chain family.</text>
</comment>
<dbReference type="Gene3D" id="1.20.120.220">
    <property type="entry name" value="ATP synthase, F0 complex, subunit A"/>
    <property type="match status" value="1"/>
</dbReference>
<dbReference type="CDD" id="cd00310">
    <property type="entry name" value="ATP-synt_Fo_a_6"/>
    <property type="match status" value="1"/>
</dbReference>
<evidence type="ECO:0000256" key="9">
    <source>
        <dbReference type="ARBA" id="ARBA00023136"/>
    </source>
</evidence>
<dbReference type="InterPro" id="IPR023011">
    <property type="entry name" value="ATP_synth_F0_asu_AS"/>
</dbReference>
<evidence type="ECO:0000256" key="5">
    <source>
        <dbReference type="ARBA" id="ARBA00022692"/>
    </source>
</evidence>
<keyword evidence="6 11" id="KW-0375">Hydrogen ion transport</keyword>
<dbReference type="GO" id="GO:0042777">
    <property type="term" value="P:proton motive force-driven plasma membrane ATP synthesis"/>
    <property type="evidence" value="ECO:0007669"/>
    <property type="project" value="TreeGrafter"/>
</dbReference>
<evidence type="ECO:0000313" key="13">
    <source>
        <dbReference type="EMBL" id="QTD53114.1"/>
    </source>
</evidence>
<dbReference type="InterPro" id="IPR000568">
    <property type="entry name" value="ATP_synth_F0_asu"/>
</dbReference>
<dbReference type="HAMAP" id="MF_01393">
    <property type="entry name" value="ATP_synth_a_bact"/>
    <property type="match status" value="1"/>
</dbReference>